<accession>A0ABM6BIZ8</accession>
<organism evidence="1 2">
    <name type="scientific">Yersinia entomophaga</name>
    <dbReference type="NCBI Taxonomy" id="935293"/>
    <lineage>
        <taxon>Bacteria</taxon>
        <taxon>Pseudomonadati</taxon>
        <taxon>Pseudomonadota</taxon>
        <taxon>Gammaproteobacteria</taxon>
        <taxon>Enterobacterales</taxon>
        <taxon>Yersiniaceae</taxon>
        <taxon>Yersinia</taxon>
    </lineage>
</organism>
<evidence type="ECO:0000313" key="1">
    <source>
        <dbReference type="EMBL" id="ANI29468.1"/>
    </source>
</evidence>
<gene>
    <name evidence="1" type="ORF">PL78_06395</name>
</gene>
<proteinExistence type="predicted"/>
<dbReference type="RefSeq" id="WP_064514105.1">
    <property type="nucleotide sequence ID" value="NZ_CP010029.1"/>
</dbReference>
<keyword evidence="2" id="KW-1185">Reference proteome</keyword>
<sequence length="69" mass="7747">MNKPTTIIDVVLRKHMDYFMESDRMLTVYGAEKKALNVIRNMDNVTLLSAISSAAHELYSHVGKGPLPN</sequence>
<name>A0ABM6BIZ8_YERET</name>
<protein>
    <submittedName>
        <fullName evidence="1">Uncharacterized protein</fullName>
    </submittedName>
</protein>
<dbReference type="EMBL" id="CP010029">
    <property type="protein sequence ID" value="ANI29468.1"/>
    <property type="molecule type" value="Genomic_DNA"/>
</dbReference>
<evidence type="ECO:0000313" key="2">
    <source>
        <dbReference type="Proteomes" id="UP000266744"/>
    </source>
</evidence>
<reference evidence="1 2" key="1">
    <citation type="journal article" date="2016" name="Toxins">
        <title>The Draft Genome Sequence of the Yersinia entomophaga Entomopathogenic Type Strain MH96T.</title>
        <authorList>
            <person name="Hurst M.R."/>
            <person name="Beattie A."/>
            <person name="Altermann E."/>
            <person name="Moraga R.M."/>
            <person name="Harper L.A."/>
            <person name="Calder J."/>
            <person name="Laugraud A."/>
        </authorList>
    </citation>
    <scope>NUCLEOTIDE SEQUENCE [LARGE SCALE GENOMIC DNA]</scope>
    <source>
        <strain evidence="1 2">MH96</strain>
    </source>
</reference>
<dbReference type="Proteomes" id="UP000266744">
    <property type="component" value="Chromosome"/>
</dbReference>